<protein>
    <recommendedName>
        <fullName evidence="1">Mutator-like transposase domain-containing protein</fullName>
    </recommendedName>
</protein>
<dbReference type="Pfam" id="PF20700">
    <property type="entry name" value="Mutator"/>
    <property type="match status" value="1"/>
</dbReference>
<evidence type="ECO:0000313" key="2">
    <source>
        <dbReference type="EMBL" id="EKC26568.1"/>
    </source>
</evidence>
<dbReference type="InterPro" id="IPR049012">
    <property type="entry name" value="Mutator_transp_dom"/>
</dbReference>
<dbReference type="HOGENOM" id="CLU_2266287_0_0_1"/>
<accession>K1PY94</accession>
<proteinExistence type="predicted"/>
<feature type="domain" description="Mutator-like transposase" evidence="1">
    <location>
        <begin position="2"/>
        <end position="93"/>
    </location>
</feature>
<organism evidence="2">
    <name type="scientific">Magallana gigas</name>
    <name type="common">Pacific oyster</name>
    <name type="synonym">Crassostrea gigas</name>
    <dbReference type="NCBI Taxonomy" id="29159"/>
    <lineage>
        <taxon>Eukaryota</taxon>
        <taxon>Metazoa</taxon>
        <taxon>Spiralia</taxon>
        <taxon>Lophotrochozoa</taxon>
        <taxon>Mollusca</taxon>
        <taxon>Bivalvia</taxon>
        <taxon>Autobranchia</taxon>
        <taxon>Pteriomorphia</taxon>
        <taxon>Ostreida</taxon>
        <taxon>Ostreoidea</taxon>
        <taxon>Ostreidae</taxon>
        <taxon>Magallana</taxon>
    </lineage>
</organism>
<sequence>MIVGMIDAGLGEMHVNSLLSAMNIPTIPPKSIKCREREIVPHLADMAEETCRKSLEEEVRLSDGNLTASFDGAWQKRGEHNKCGAWCRSEKSGYVQAKEFAIW</sequence>
<evidence type="ECO:0000259" key="1">
    <source>
        <dbReference type="Pfam" id="PF20700"/>
    </source>
</evidence>
<gene>
    <name evidence="2" type="ORF">CGI_10010472</name>
</gene>
<reference evidence="2" key="1">
    <citation type="journal article" date="2012" name="Nature">
        <title>The oyster genome reveals stress adaptation and complexity of shell formation.</title>
        <authorList>
            <person name="Zhang G."/>
            <person name="Fang X."/>
            <person name="Guo X."/>
            <person name="Li L."/>
            <person name="Luo R."/>
            <person name="Xu F."/>
            <person name="Yang P."/>
            <person name="Zhang L."/>
            <person name="Wang X."/>
            <person name="Qi H."/>
            <person name="Xiong Z."/>
            <person name="Que H."/>
            <person name="Xie Y."/>
            <person name="Holland P.W."/>
            <person name="Paps J."/>
            <person name="Zhu Y."/>
            <person name="Wu F."/>
            <person name="Chen Y."/>
            <person name="Wang J."/>
            <person name="Peng C."/>
            <person name="Meng J."/>
            <person name="Yang L."/>
            <person name="Liu J."/>
            <person name="Wen B."/>
            <person name="Zhang N."/>
            <person name="Huang Z."/>
            <person name="Zhu Q."/>
            <person name="Feng Y."/>
            <person name="Mount A."/>
            <person name="Hedgecock D."/>
            <person name="Xu Z."/>
            <person name="Liu Y."/>
            <person name="Domazet-Loso T."/>
            <person name="Du Y."/>
            <person name="Sun X."/>
            <person name="Zhang S."/>
            <person name="Liu B."/>
            <person name="Cheng P."/>
            <person name="Jiang X."/>
            <person name="Li J."/>
            <person name="Fan D."/>
            <person name="Wang W."/>
            <person name="Fu W."/>
            <person name="Wang T."/>
            <person name="Wang B."/>
            <person name="Zhang J."/>
            <person name="Peng Z."/>
            <person name="Li Y."/>
            <person name="Li N."/>
            <person name="Wang J."/>
            <person name="Chen M."/>
            <person name="He Y."/>
            <person name="Tan F."/>
            <person name="Song X."/>
            <person name="Zheng Q."/>
            <person name="Huang R."/>
            <person name="Yang H."/>
            <person name="Du X."/>
            <person name="Chen L."/>
            <person name="Yang M."/>
            <person name="Gaffney P.M."/>
            <person name="Wang S."/>
            <person name="Luo L."/>
            <person name="She Z."/>
            <person name="Ming Y."/>
            <person name="Huang W."/>
            <person name="Zhang S."/>
            <person name="Huang B."/>
            <person name="Zhang Y."/>
            <person name="Qu T."/>
            <person name="Ni P."/>
            <person name="Miao G."/>
            <person name="Wang J."/>
            <person name="Wang Q."/>
            <person name="Steinberg C.E."/>
            <person name="Wang H."/>
            <person name="Li N."/>
            <person name="Qian L."/>
            <person name="Zhang G."/>
            <person name="Li Y."/>
            <person name="Yang H."/>
            <person name="Liu X."/>
            <person name="Wang J."/>
            <person name="Yin Y."/>
            <person name="Wang J."/>
        </authorList>
    </citation>
    <scope>NUCLEOTIDE SEQUENCE [LARGE SCALE GENOMIC DNA]</scope>
    <source>
        <strain evidence="2">05x7-T-G4-1.051#20</strain>
    </source>
</reference>
<name>K1PY94_MAGGI</name>
<dbReference type="AlphaFoldDB" id="K1PY94"/>
<dbReference type="EMBL" id="JH818704">
    <property type="protein sequence ID" value="EKC26568.1"/>
    <property type="molecule type" value="Genomic_DNA"/>
</dbReference>
<dbReference type="InParanoid" id="K1PY94"/>